<proteinExistence type="predicted"/>
<comment type="caution">
    <text evidence="1">The sequence shown here is derived from an EMBL/GenBank/DDBJ whole genome shotgun (WGS) entry which is preliminary data.</text>
</comment>
<dbReference type="SUPFAM" id="SSF54928">
    <property type="entry name" value="RNA-binding domain, RBD"/>
    <property type="match status" value="1"/>
</dbReference>
<gene>
    <name evidence="1" type="ORF">DVT68_10385</name>
</gene>
<dbReference type="EMBL" id="QQSY01000002">
    <property type="protein sequence ID" value="RDI99251.1"/>
    <property type="molecule type" value="Genomic_DNA"/>
</dbReference>
<evidence type="ECO:0000313" key="2">
    <source>
        <dbReference type="Proteomes" id="UP000254711"/>
    </source>
</evidence>
<dbReference type="InterPro" id="IPR012677">
    <property type="entry name" value="Nucleotide-bd_a/b_plait_sf"/>
</dbReference>
<name>A0A370K9D0_9GAMM</name>
<dbReference type="RefSeq" id="WP_114825334.1">
    <property type="nucleotide sequence ID" value="NZ_QQSY01000002.1"/>
</dbReference>
<dbReference type="GO" id="GO:0003676">
    <property type="term" value="F:nucleic acid binding"/>
    <property type="evidence" value="ECO:0007669"/>
    <property type="project" value="InterPro"/>
</dbReference>
<dbReference type="InterPro" id="IPR035979">
    <property type="entry name" value="RBD_domain_sf"/>
</dbReference>
<dbReference type="Gene3D" id="3.30.70.330">
    <property type="match status" value="1"/>
</dbReference>
<dbReference type="CDD" id="cd00590">
    <property type="entry name" value="RRM_SF"/>
    <property type="match status" value="1"/>
</dbReference>
<accession>A0A370K9D0</accession>
<reference evidence="1 2" key="1">
    <citation type="submission" date="2018-07" db="EMBL/GenBank/DDBJ databases">
        <title>Dyella solisilvae sp. nov., isolated from the pine and broad-leaved mixed forest soil.</title>
        <authorList>
            <person name="Gao Z."/>
            <person name="Qiu L."/>
        </authorList>
    </citation>
    <scope>NUCLEOTIDE SEQUENCE [LARGE SCALE GENOMIC DNA]</scope>
    <source>
        <strain evidence="1 2">DHG54</strain>
    </source>
</reference>
<sequence length="84" mass="9477">MGRLLLGNIAPDTSDEELKEFLHKYGFPPVDDIEQVPGDGSRPAVLLTFGSCRGDALELLRERVHQMYWKGRQLNVIILSDQIP</sequence>
<dbReference type="OrthoDB" id="8853072at2"/>
<evidence type="ECO:0000313" key="1">
    <source>
        <dbReference type="EMBL" id="RDI99251.1"/>
    </source>
</evidence>
<dbReference type="Proteomes" id="UP000254711">
    <property type="component" value="Unassembled WGS sequence"/>
</dbReference>
<organism evidence="1 2">
    <name type="scientific">Dyella solisilvae</name>
    <dbReference type="NCBI Taxonomy" id="1920168"/>
    <lineage>
        <taxon>Bacteria</taxon>
        <taxon>Pseudomonadati</taxon>
        <taxon>Pseudomonadota</taxon>
        <taxon>Gammaproteobacteria</taxon>
        <taxon>Lysobacterales</taxon>
        <taxon>Rhodanobacteraceae</taxon>
        <taxon>Dyella</taxon>
    </lineage>
</organism>
<dbReference type="AlphaFoldDB" id="A0A370K9D0"/>
<keyword evidence="2" id="KW-1185">Reference proteome</keyword>
<protein>
    <submittedName>
        <fullName evidence="1">RNA-binding protein</fullName>
    </submittedName>
</protein>